<organism evidence="2 3">
    <name type="scientific">Streptosporangium becharense</name>
    <dbReference type="NCBI Taxonomy" id="1816182"/>
    <lineage>
        <taxon>Bacteria</taxon>
        <taxon>Bacillati</taxon>
        <taxon>Actinomycetota</taxon>
        <taxon>Actinomycetes</taxon>
        <taxon>Streptosporangiales</taxon>
        <taxon>Streptosporangiaceae</taxon>
        <taxon>Streptosporangium</taxon>
    </lineage>
</organism>
<dbReference type="Proteomes" id="UP000540685">
    <property type="component" value="Unassembled WGS sequence"/>
</dbReference>
<dbReference type="InterPro" id="IPR003141">
    <property type="entry name" value="Pol/His_phosphatase_N"/>
</dbReference>
<keyword evidence="3" id="KW-1185">Reference proteome</keyword>
<dbReference type="RefSeq" id="WP_184541137.1">
    <property type="nucleotide sequence ID" value="NZ_JACHMP010000001.1"/>
</dbReference>
<protein>
    <submittedName>
        <fullName evidence="2">Putative metal-dependent phosphoesterase TrpH</fullName>
    </submittedName>
</protein>
<sequence length="284" mass="30237">MRIDLHTHSTASDGTDSPEALVKKAAWAGLGAVALTDHDTTTGWDAAGAALPPGLTLVRGAELSSRWYGEEAAIEMHLLAYLFDPGHEPLAAELSRVRRSREERAESMVALLNADGIDVTVSEVREYAAGGTVGRPHLARALIRRGLVATVDEAFTPEWLGRRYRLAKADIDAFAAIRLVREAGGVPVLAHPRASSRGRILPDTAIAELAAAGLWGIEADHMNHAEADRTHIRSLARDLGLRVTGSSDYHGTNKTIGLGDFTTDPDVYEDLVATATGTVPLTGA</sequence>
<reference evidence="2 3" key="1">
    <citation type="submission" date="2020-08" db="EMBL/GenBank/DDBJ databases">
        <title>Sequencing the genomes of 1000 actinobacteria strains.</title>
        <authorList>
            <person name="Klenk H.-P."/>
        </authorList>
    </citation>
    <scope>NUCLEOTIDE SEQUENCE [LARGE SCALE GENOMIC DNA]</scope>
    <source>
        <strain evidence="2 3">DSM 46887</strain>
    </source>
</reference>
<dbReference type="GO" id="GO:0004534">
    <property type="term" value="F:5'-3' RNA exonuclease activity"/>
    <property type="evidence" value="ECO:0007669"/>
    <property type="project" value="TreeGrafter"/>
</dbReference>
<dbReference type="EMBL" id="JACHMP010000001">
    <property type="protein sequence ID" value="MBB5821656.1"/>
    <property type="molecule type" value="Genomic_DNA"/>
</dbReference>
<dbReference type="InterPro" id="IPR052018">
    <property type="entry name" value="PHP_domain"/>
</dbReference>
<dbReference type="SUPFAM" id="SSF89550">
    <property type="entry name" value="PHP domain-like"/>
    <property type="match status" value="1"/>
</dbReference>
<comment type="caution">
    <text evidence="2">The sequence shown here is derived from an EMBL/GenBank/DDBJ whole genome shotgun (WGS) entry which is preliminary data.</text>
</comment>
<evidence type="ECO:0000313" key="2">
    <source>
        <dbReference type="EMBL" id="MBB5821656.1"/>
    </source>
</evidence>
<dbReference type="GO" id="GO:0035312">
    <property type="term" value="F:5'-3' DNA exonuclease activity"/>
    <property type="evidence" value="ECO:0007669"/>
    <property type="project" value="TreeGrafter"/>
</dbReference>
<dbReference type="CDD" id="cd07438">
    <property type="entry name" value="PHP_HisPPase_AMP"/>
    <property type="match status" value="1"/>
</dbReference>
<proteinExistence type="predicted"/>
<dbReference type="Pfam" id="PF02811">
    <property type="entry name" value="PHP"/>
    <property type="match status" value="1"/>
</dbReference>
<dbReference type="AlphaFoldDB" id="A0A7W9IJC3"/>
<evidence type="ECO:0000259" key="1">
    <source>
        <dbReference type="SMART" id="SM00481"/>
    </source>
</evidence>
<dbReference type="InterPro" id="IPR016195">
    <property type="entry name" value="Pol/histidinol_Pase-like"/>
</dbReference>
<gene>
    <name evidence="2" type="ORF">F4562_004718</name>
</gene>
<feature type="domain" description="Polymerase/histidinol phosphatase N-terminal" evidence="1">
    <location>
        <begin position="3"/>
        <end position="67"/>
    </location>
</feature>
<dbReference type="InterPro" id="IPR004013">
    <property type="entry name" value="PHP_dom"/>
</dbReference>
<dbReference type="SMART" id="SM00481">
    <property type="entry name" value="POLIIIAc"/>
    <property type="match status" value="1"/>
</dbReference>
<dbReference type="PANTHER" id="PTHR42924">
    <property type="entry name" value="EXONUCLEASE"/>
    <property type="match status" value="1"/>
</dbReference>
<accession>A0A7W9IJC3</accession>
<dbReference type="Gene3D" id="3.20.20.140">
    <property type="entry name" value="Metal-dependent hydrolases"/>
    <property type="match status" value="1"/>
</dbReference>
<dbReference type="PANTHER" id="PTHR42924:SF3">
    <property type="entry name" value="POLYMERASE_HISTIDINOL PHOSPHATASE N-TERMINAL DOMAIN-CONTAINING PROTEIN"/>
    <property type="match status" value="1"/>
</dbReference>
<dbReference type="Gene3D" id="1.10.150.650">
    <property type="match status" value="1"/>
</dbReference>
<name>A0A7W9IJC3_9ACTN</name>
<evidence type="ECO:0000313" key="3">
    <source>
        <dbReference type="Proteomes" id="UP000540685"/>
    </source>
</evidence>